<dbReference type="Proteomes" id="UP000297070">
    <property type="component" value="Segment"/>
</dbReference>
<keyword evidence="2" id="KW-1185">Reference proteome</keyword>
<protein>
    <submittedName>
        <fullName evidence="1">Uncharacterized protein</fullName>
    </submittedName>
</protein>
<name>A0A4D6E266_9CAUD</name>
<accession>A0A4D6E266</accession>
<gene>
    <name evidence="1" type="primary">109</name>
    <name evidence="1" type="ORF">SEA_GODONK_109</name>
</gene>
<proteinExistence type="predicted"/>
<organism evidence="1 2">
    <name type="scientific">Gordonia phage GodonK</name>
    <dbReference type="NCBI Taxonomy" id="2562192"/>
    <lineage>
        <taxon>Viruses</taxon>
        <taxon>Duplodnaviria</taxon>
        <taxon>Heunggongvirae</taxon>
        <taxon>Uroviricota</taxon>
        <taxon>Caudoviricetes</taxon>
        <taxon>Godonkavirus</taxon>
        <taxon>Godonkavirus godonK</taxon>
    </lineage>
</organism>
<reference evidence="1 2" key="1">
    <citation type="submission" date="2019-03" db="EMBL/GenBank/DDBJ databases">
        <authorList>
            <person name="Douthitt C."/>
            <person name="D'Elia T."/>
            <person name="Bockoras C."/>
            <person name="Boss C."/>
            <person name="Clemons M."/>
            <person name="Green W."/>
            <person name="Harel H."/>
            <person name="Larralde J."/>
            <person name="Lopez M."/>
            <person name="Magana D."/>
            <person name="Miguel M."/>
            <person name="Muschweck L."/>
            <person name="Olivos K."/>
            <person name="Racette D."/>
            <person name="Reynolds M."/>
            <person name="Ru Y."/>
            <person name="Santana M."/>
            <person name="Simon R."/>
            <person name="Smotrilla K."/>
            <person name="Sufficool B."/>
            <person name="Tamayo B."/>
            <person name="Tirado E."/>
            <person name="Vajanyi M."/>
            <person name="Weger M."/>
            <person name="Wehr A."/>
            <person name="Whitaker K."/>
            <person name="Garlena R.A."/>
            <person name="Russell D.A."/>
            <person name="Pope W.H."/>
            <person name="Jacobs-Sera D."/>
            <person name="Hatfull G.F."/>
        </authorList>
    </citation>
    <scope>NUCLEOTIDE SEQUENCE [LARGE SCALE GENOMIC DNA]</scope>
</reference>
<sequence length="118" mass="13873">MARRTNDEANPTELTPEQVADISPLYHMFAARFGEEDANQMVYAGAHHRTREKKDDWFADCVIVAIAYECFTTHRLDHGFHAQPEDIEQWIKKYVRMDQYADGKTVAAFRKKFRTYLQ</sequence>
<dbReference type="EMBL" id="MK620899">
    <property type="protein sequence ID" value="QBZ72728.1"/>
    <property type="molecule type" value="Genomic_DNA"/>
</dbReference>
<dbReference type="GeneID" id="55012945"/>
<evidence type="ECO:0000313" key="1">
    <source>
        <dbReference type="EMBL" id="QBZ72728.1"/>
    </source>
</evidence>
<evidence type="ECO:0000313" key="2">
    <source>
        <dbReference type="Proteomes" id="UP000297070"/>
    </source>
</evidence>
<dbReference type="RefSeq" id="YP_009821493.1">
    <property type="nucleotide sequence ID" value="NC_048176.1"/>
</dbReference>
<dbReference type="KEGG" id="vg:55012945"/>